<proteinExistence type="predicted"/>
<sequence length="33" mass="3791">MRMKIALDFLHSPSVLCAKEILTKESNVQEVRC</sequence>
<evidence type="ECO:0000313" key="1">
    <source>
        <dbReference type="Ensembl" id="ENSCCRP00020056319.1"/>
    </source>
</evidence>
<name>A0A8C2FI05_CYPCA</name>
<protein>
    <submittedName>
        <fullName evidence="1">Uncharacterized protein</fullName>
    </submittedName>
</protein>
<evidence type="ECO:0000313" key="2">
    <source>
        <dbReference type="Proteomes" id="UP000694701"/>
    </source>
</evidence>
<organism evidence="1 2">
    <name type="scientific">Cyprinus carpio</name>
    <name type="common">Common carp</name>
    <dbReference type="NCBI Taxonomy" id="7962"/>
    <lineage>
        <taxon>Eukaryota</taxon>
        <taxon>Metazoa</taxon>
        <taxon>Chordata</taxon>
        <taxon>Craniata</taxon>
        <taxon>Vertebrata</taxon>
        <taxon>Euteleostomi</taxon>
        <taxon>Actinopterygii</taxon>
        <taxon>Neopterygii</taxon>
        <taxon>Teleostei</taxon>
        <taxon>Ostariophysi</taxon>
        <taxon>Cypriniformes</taxon>
        <taxon>Cyprinidae</taxon>
        <taxon>Cyprininae</taxon>
        <taxon>Cyprinus</taxon>
    </lineage>
</organism>
<dbReference type="AlphaFoldDB" id="A0A8C2FI05"/>
<dbReference type="Ensembl" id="ENSCCRT00020062095.1">
    <property type="protein sequence ID" value="ENSCCRP00020056319.1"/>
    <property type="gene ID" value="ENSCCRG00020026677.1"/>
</dbReference>
<dbReference type="Proteomes" id="UP000694701">
    <property type="component" value="Unplaced"/>
</dbReference>
<reference evidence="1" key="1">
    <citation type="submission" date="2025-08" db="UniProtKB">
        <authorList>
            <consortium name="Ensembl"/>
        </authorList>
    </citation>
    <scope>IDENTIFICATION</scope>
</reference>
<accession>A0A8C2FI05</accession>